<protein>
    <submittedName>
        <fullName evidence="1">Uncharacterized protein</fullName>
    </submittedName>
</protein>
<reference evidence="1 2" key="1">
    <citation type="submission" date="2016-10" db="EMBL/GenBank/DDBJ databases">
        <authorList>
            <person name="de Groot N.N."/>
        </authorList>
    </citation>
    <scope>NUCLEOTIDE SEQUENCE [LARGE SCALE GENOMIC DNA]</scope>
    <source>
        <strain evidence="1 2">DSM 44993</strain>
    </source>
</reference>
<sequence>MVAAVRADHSSIPDLVEEVLRYRPPVVFRDRLTKSPMALGDTSAFPDVAIG</sequence>
<organism evidence="1 2">
    <name type="scientific">Amycolatopsis saalfeldensis</name>
    <dbReference type="NCBI Taxonomy" id="394193"/>
    <lineage>
        <taxon>Bacteria</taxon>
        <taxon>Bacillati</taxon>
        <taxon>Actinomycetota</taxon>
        <taxon>Actinomycetes</taxon>
        <taxon>Pseudonocardiales</taxon>
        <taxon>Pseudonocardiaceae</taxon>
        <taxon>Amycolatopsis</taxon>
    </lineage>
</organism>
<gene>
    <name evidence="1" type="ORF">SAMN04489732_10784</name>
</gene>
<dbReference type="RefSeq" id="WP_177231407.1">
    <property type="nucleotide sequence ID" value="NZ_FOEF01000007.1"/>
</dbReference>
<keyword evidence="2" id="KW-1185">Reference proteome</keyword>
<dbReference type="EMBL" id="FOEF01000007">
    <property type="protein sequence ID" value="SEP37908.1"/>
    <property type="molecule type" value="Genomic_DNA"/>
</dbReference>
<name>A0A1H8XF69_9PSEU</name>
<proteinExistence type="predicted"/>
<dbReference type="Proteomes" id="UP000198582">
    <property type="component" value="Unassembled WGS sequence"/>
</dbReference>
<evidence type="ECO:0000313" key="1">
    <source>
        <dbReference type="EMBL" id="SEP37908.1"/>
    </source>
</evidence>
<evidence type="ECO:0000313" key="2">
    <source>
        <dbReference type="Proteomes" id="UP000198582"/>
    </source>
</evidence>
<dbReference type="AlphaFoldDB" id="A0A1H8XF69"/>
<accession>A0A1H8XF69</accession>